<protein>
    <submittedName>
        <fullName evidence="1">Uncharacterized protein</fullName>
    </submittedName>
</protein>
<keyword evidence="2" id="KW-1185">Reference proteome</keyword>
<comment type="caution">
    <text evidence="1">The sequence shown here is derived from an EMBL/GenBank/DDBJ whole genome shotgun (WGS) entry which is preliminary data.</text>
</comment>
<proteinExistence type="predicted"/>
<evidence type="ECO:0000313" key="1">
    <source>
        <dbReference type="EMBL" id="KAJ0045126.1"/>
    </source>
</evidence>
<dbReference type="Proteomes" id="UP001163603">
    <property type="component" value="Chromosome 3"/>
</dbReference>
<dbReference type="EMBL" id="CM047738">
    <property type="protein sequence ID" value="KAJ0045126.1"/>
    <property type="molecule type" value="Genomic_DNA"/>
</dbReference>
<reference evidence="2" key="1">
    <citation type="journal article" date="2023" name="G3 (Bethesda)">
        <title>Genome assembly and association tests identify interacting loci associated with vigor, precocity, and sex in interspecific pistachio rootstocks.</title>
        <authorList>
            <person name="Palmer W."/>
            <person name="Jacygrad E."/>
            <person name="Sagayaradj S."/>
            <person name="Cavanaugh K."/>
            <person name="Han R."/>
            <person name="Bertier L."/>
            <person name="Beede B."/>
            <person name="Kafkas S."/>
            <person name="Golino D."/>
            <person name="Preece J."/>
            <person name="Michelmore R."/>
        </authorList>
    </citation>
    <scope>NUCLEOTIDE SEQUENCE [LARGE SCALE GENOMIC DNA]</scope>
</reference>
<accession>A0ACC0Z1S1</accession>
<organism evidence="1 2">
    <name type="scientific">Pistacia integerrima</name>
    <dbReference type="NCBI Taxonomy" id="434235"/>
    <lineage>
        <taxon>Eukaryota</taxon>
        <taxon>Viridiplantae</taxon>
        <taxon>Streptophyta</taxon>
        <taxon>Embryophyta</taxon>
        <taxon>Tracheophyta</taxon>
        <taxon>Spermatophyta</taxon>
        <taxon>Magnoliopsida</taxon>
        <taxon>eudicotyledons</taxon>
        <taxon>Gunneridae</taxon>
        <taxon>Pentapetalae</taxon>
        <taxon>rosids</taxon>
        <taxon>malvids</taxon>
        <taxon>Sapindales</taxon>
        <taxon>Anacardiaceae</taxon>
        <taxon>Pistacia</taxon>
    </lineage>
</organism>
<evidence type="ECO:0000313" key="2">
    <source>
        <dbReference type="Proteomes" id="UP001163603"/>
    </source>
</evidence>
<name>A0ACC0Z1S1_9ROSI</name>
<sequence length="156" mass="17518">MGAKEENGVRENILPPIEQEISDELDTKVKKYLRGEGANLEVLQDKKLKGQLVVREELFGKSAKAAAKVEKWLLPSEGGYLEAEGIEKTWRIKQESIAREVDILSSRNQYDIVLPELGPYTMDFTASGRYMAAAGRKGHLAIVDMKNMNLIKEIQV</sequence>
<gene>
    <name evidence="1" type="ORF">Pint_05930</name>
</gene>